<accession>A0A7N0VF66</accession>
<dbReference type="OMA" id="HIWDSLE"/>
<proteinExistence type="inferred from homology"/>
<evidence type="ECO:0000313" key="7">
    <source>
        <dbReference type="Proteomes" id="UP000594263"/>
    </source>
</evidence>
<evidence type="ECO:0008006" key="8">
    <source>
        <dbReference type="Google" id="ProtNLM"/>
    </source>
</evidence>
<dbReference type="GO" id="GO:0020037">
    <property type="term" value="F:heme binding"/>
    <property type="evidence" value="ECO:0007669"/>
    <property type="project" value="InterPro"/>
</dbReference>
<dbReference type="Gene3D" id="1.10.630.10">
    <property type="entry name" value="Cytochrome P450"/>
    <property type="match status" value="1"/>
</dbReference>
<feature type="binding site" description="axial binding residue" evidence="4">
    <location>
        <position position="450"/>
    </location>
    <ligand>
        <name>heme</name>
        <dbReference type="ChEBI" id="CHEBI:30413"/>
    </ligand>
    <ligandPart>
        <name>Fe</name>
        <dbReference type="ChEBI" id="CHEBI:18248"/>
    </ligandPart>
</feature>
<dbReference type="InterPro" id="IPR001128">
    <property type="entry name" value="Cyt_P450"/>
</dbReference>
<evidence type="ECO:0000313" key="6">
    <source>
        <dbReference type="EnsemblPlants" id="Kaladp0674s0036.1.v1.1"/>
    </source>
</evidence>
<dbReference type="PANTHER" id="PTHR47955">
    <property type="entry name" value="CYTOCHROME P450 FAMILY 71 PROTEIN"/>
    <property type="match status" value="1"/>
</dbReference>
<comment type="similarity">
    <text evidence="1 5">Belongs to the cytochrome P450 family.</text>
</comment>
<dbReference type="GO" id="GO:0004497">
    <property type="term" value="F:monooxygenase activity"/>
    <property type="evidence" value="ECO:0007669"/>
    <property type="project" value="UniProtKB-KW"/>
</dbReference>
<sequence>MAHIWDSLEFHYQASTLLILLLLLTLLFKWLTNRSNNTEPPSPPKIPIIGNLHQLGSYPHRTLRALANRYGPLMRIHLGSSPTIVVSSAAVAEEIMRTHDIAFSNRLESRIYKRLLYDRKDLLMAPYGEYWRQIRGVCATQLLSPTRVQSLHYIREEETDLMIQKIRQFGSYPFNLSQALEKVTNDIVCRASLGKRYSKEEEDSESHSKLHRVFQELNSLLGLFNIGEYIPWLDLINNFNGVNQRVEKNYHELDELLEEIIEDHVANRADRSKESGIVLLDVLLDCQNSQKEFSITRDSIKAIVLDVFAGGSDTTYVVLEWAMTELLRHPEALRKVQKEVRRIVGSKARVTRDDLAKMSYLKAVLKESMRLHPSVPLIPRASSQDVVVSGFTIPARTRVLINIWAIGSDPELWEEPEKFDPERFLNDGLADSHSSNDFKWMAFGGGRRRCPGETFGMALVEFVLASLLVNFDWSLPGEAKGTDLDMTEFIALALHRMHPLVVVASPSSS</sequence>
<dbReference type="InterPro" id="IPR017972">
    <property type="entry name" value="Cyt_P450_CS"/>
</dbReference>
<comment type="cofactor">
    <cofactor evidence="4">
        <name>heme</name>
        <dbReference type="ChEBI" id="CHEBI:30413"/>
    </cofactor>
</comment>
<name>A0A7N0VF66_KALFE</name>
<evidence type="ECO:0000256" key="3">
    <source>
        <dbReference type="ARBA" id="ARBA00023004"/>
    </source>
</evidence>
<evidence type="ECO:0000256" key="4">
    <source>
        <dbReference type="PIRSR" id="PIRSR602401-1"/>
    </source>
</evidence>
<dbReference type="InterPro" id="IPR002401">
    <property type="entry name" value="Cyt_P450_E_grp-I"/>
</dbReference>
<evidence type="ECO:0000256" key="5">
    <source>
        <dbReference type="RuleBase" id="RU000461"/>
    </source>
</evidence>
<evidence type="ECO:0000256" key="1">
    <source>
        <dbReference type="ARBA" id="ARBA00010617"/>
    </source>
</evidence>
<reference evidence="6" key="1">
    <citation type="submission" date="2021-01" db="UniProtKB">
        <authorList>
            <consortium name="EnsemblPlants"/>
        </authorList>
    </citation>
    <scope>IDENTIFICATION</scope>
</reference>
<dbReference type="SUPFAM" id="SSF48264">
    <property type="entry name" value="Cytochrome P450"/>
    <property type="match status" value="1"/>
</dbReference>
<dbReference type="PRINTS" id="PR00385">
    <property type="entry name" value="P450"/>
</dbReference>
<organism evidence="6 7">
    <name type="scientific">Kalanchoe fedtschenkoi</name>
    <name type="common">Lavender scallops</name>
    <name type="synonym">South American air plant</name>
    <dbReference type="NCBI Taxonomy" id="63787"/>
    <lineage>
        <taxon>Eukaryota</taxon>
        <taxon>Viridiplantae</taxon>
        <taxon>Streptophyta</taxon>
        <taxon>Embryophyta</taxon>
        <taxon>Tracheophyta</taxon>
        <taxon>Spermatophyta</taxon>
        <taxon>Magnoliopsida</taxon>
        <taxon>eudicotyledons</taxon>
        <taxon>Gunneridae</taxon>
        <taxon>Pentapetalae</taxon>
        <taxon>Saxifragales</taxon>
        <taxon>Crassulaceae</taxon>
        <taxon>Kalanchoe</taxon>
    </lineage>
</organism>
<keyword evidence="7" id="KW-1185">Reference proteome</keyword>
<dbReference type="FunFam" id="1.10.630.10:FF:000011">
    <property type="entry name" value="Cytochrome P450 83B1"/>
    <property type="match status" value="1"/>
</dbReference>
<dbReference type="PRINTS" id="PR00463">
    <property type="entry name" value="EP450I"/>
</dbReference>
<dbReference type="GO" id="GO:0005506">
    <property type="term" value="F:iron ion binding"/>
    <property type="evidence" value="ECO:0007669"/>
    <property type="project" value="InterPro"/>
</dbReference>
<dbReference type="Proteomes" id="UP000594263">
    <property type="component" value="Unplaced"/>
</dbReference>
<dbReference type="AlphaFoldDB" id="A0A7N0VF66"/>
<dbReference type="EnsemblPlants" id="Kaladp0674s0036.1.v1.1">
    <property type="protein sequence ID" value="Kaladp0674s0036.1.v1.1"/>
    <property type="gene ID" value="Kaladp0674s0036.v1.1"/>
</dbReference>
<dbReference type="PANTHER" id="PTHR47955:SF15">
    <property type="entry name" value="CYTOCHROME P450 71A2-LIKE"/>
    <property type="match status" value="1"/>
</dbReference>
<keyword evidence="2 4" id="KW-0479">Metal-binding</keyword>
<dbReference type="GO" id="GO:0016705">
    <property type="term" value="F:oxidoreductase activity, acting on paired donors, with incorporation or reduction of molecular oxygen"/>
    <property type="evidence" value="ECO:0007669"/>
    <property type="project" value="InterPro"/>
</dbReference>
<protein>
    <recommendedName>
        <fullName evidence="8">Cytochrome P450</fullName>
    </recommendedName>
</protein>
<dbReference type="Pfam" id="PF00067">
    <property type="entry name" value="p450"/>
    <property type="match status" value="1"/>
</dbReference>
<evidence type="ECO:0000256" key="2">
    <source>
        <dbReference type="ARBA" id="ARBA00022723"/>
    </source>
</evidence>
<dbReference type="InterPro" id="IPR036396">
    <property type="entry name" value="Cyt_P450_sf"/>
</dbReference>
<dbReference type="Gramene" id="Kaladp0674s0036.1.v1.1">
    <property type="protein sequence ID" value="Kaladp0674s0036.1.v1.1"/>
    <property type="gene ID" value="Kaladp0674s0036.v1.1"/>
</dbReference>
<keyword evidence="3 4" id="KW-0408">Iron</keyword>
<keyword evidence="4 5" id="KW-0349">Heme</keyword>
<keyword evidence="5" id="KW-0560">Oxidoreductase</keyword>
<keyword evidence="5" id="KW-0503">Monooxygenase</keyword>
<dbReference type="PROSITE" id="PS00086">
    <property type="entry name" value="CYTOCHROME_P450"/>
    <property type="match status" value="1"/>
</dbReference>
<dbReference type="CDD" id="cd11072">
    <property type="entry name" value="CYP71-like"/>
    <property type="match status" value="1"/>
</dbReference>